<protein>
    <submittedName>
        <fullName evidence="1">DUF1758 domain-containing protein</fullName>
    </submittedName>
</protein>
<dbReference type="Proteomes" id="UP000887013">
    <property type="component" value="Unassembled WGS sequence"/>
</dbReference>
<dbReference type="OrthoDB" id="6434208at2759"/>
<evidence type="ECO:0000313" key="1">
    <source>
        <dbReference type="EMBL" id="GFU47917.1"/>
    </source>
</evidence>
<organism evidence="1 2">
    <name type="scientific">Nephila pilipes</name>
    <name type="common">Giant wood spider</name>
    <name type="synonym">Nephila maculata</name>
    <dbReference type="NCBI Taxonomy" id="299642"/>
    <lineage>
        <taxon>Eukaryota</taxon>
        <taxon>Metazoa</taxon>
        <taxon>Ecdysozoa</taxon>
        <taxon>Arthropoda</taxon>
        <taxon>Chelicerata</taxon>
        <taxon>Arachnida</taxon>
        <taxon>Araneae</taxon>
        <taxon>Araneomorphae</taxon>
        <taxon>Entelegynae</taxon>
        <taxon>Araneoidea</taxon>
        <taxon>Nephilidae</taxon>
        <taxon>Nephila</taxon>
    </lineage>
</organism>
<accession>A0A8X6UQ94</accession>
<sequence length="150" mass="17575">MEELPSLKYLLSEEEEFCETHFKSIYKINDQGRFVHKLPIYRDINQLGETKGLAISRLVAMEHTFKLDSEFEKEYKDFMNEFEEAGQMLPNKNLNSFKQEYFLLHHAVLKKTALQLNFELYLRGRGGRGAKTTKGYIDIFVCFAAKALHL</sequence>
<keyword evidence="2" id="KW-1185">Reference proteome</keyword>
<reference evidence="1" key="1">
    <citation type="submission" date="2020-08" db="EMBL/GenBank/DDBJ databases">
        <title>Multicomponent nature underlies the extraordinary mechanical properties of spider dragline silk.</title>
        <authorList>
            <person name="Kono N."/>
            <person name="Nakamura H."/>
            <person name="Mori M."/>
            <person name="Yoshida Y."/>
            <person name="Ohtoshi R."/>
            <person name="Malay A.D."/>
            <person name="Moran D.A.P."/>
            <person name="Tomita M."/>
            <person name="Numata K."/>
            <person name="Arakawa K."/>
        </authorList>
    </citation>
    <scope>NUCLEOTIDE SEQUENCE</scope>
</reference>
<dbReference type="AlphaFoldDB" id="A0A8X6UQ94"/>
<dbReference type="EMBL" id="BMAW01037320">
    <property type="protein sequence ID" value="GFU47917.1"/>
    <property type="molecule type" value="Genomic_DNA"/>
</dbReference>
<comment type="caution">
    <text evidence="1">The sequence shown here is derived from an EMBL/GenBank/DDBJ whole genome shotgun (WGS) entry which is preliminary data.</text>
</comment>
<name>A0A8X6UQ94_NEPPI</name>
<evidence type="ECO:0000313" key="2">
    <source>
        <dbReference type="Proteomes" id="UP000887013"/>
    </source>
</evidence>
<proteinExistence type="predicted"/>
<gene>
    <name evidence="1" type="primary">AVEN_242173_1</name>
    <name evidence="1" type="ORF">NPIL_450071</name>
</gene>